<feature type="domain" description="HNH nuclease" evidence="1">
    <location>
        <begin position="30"/>
        <end position="83"/>
    </location>
</feature>
<proteinExistence type="predicted"/>
<organism evidence="2">
    <name type="scientific">marine sediment metagenome</name>
    <dbReference type="NCBI Taxonomy" id="412755"/>
    <lineage>
        <taxon>unclassified sequences</taxon>
        <taxon>metagenomes</taxon>
        <taxon>ecological metagenomes</taxon>
    </lineage>
</organism>
<dbReference type="InterPro" id="IPR003615">
    <property type="entry name" value="HNH_nuc"/>
</dbReference>
<dbReference type="InterPro" id="IPR029471">
    <property type="entry name" value="HNH_5"/>
</dbReference>
<dbReference type="CDD" id="cd00085">
    <property type="entry name" value="HNHc"/>
    <property type="match status" value="1"/>
</dbReference>
<dbReference type="PANTHER" id="PTHR33877:SF2">
    <property type="entry name" value="OS07G0170200 PROTEIN"/>
    <property type="match status" value="1"/>
</dbReference>
<evidence type="ECO:0000313" key="2">
    <source>
        <dbReference type="EMBL" id="GAF68914.1"/>
    </source>
</evidence>
<dbReference type="AlphaFoldDB" id="X0RJ98"/>
<feature type="non-terminal residue" evidence="2">
    <location>
        <position position="1"/>
    </location>
</feature>
<dbReference type="Pfam" id="PF14279">
    <property type="entry name" value="HNH_5"/>
    <property type="match status" value="1"/>
</dbReference>
<dbReference type="SMART" id="SM00507">
    <property type="entry name" value="HNHc"/>
    <property type="match status" value="1"/>
</dbReference>
<reference evidence="2" key="1">
    <citation type="journal article" date="2014" name="Front. Microbiol.">
        <title>High frequency of phylogenetically diverse reductive dehalogenase-homologous genes in deep subseafloor sedimentary metagenomes.</title>
        <authorList>
            <person name="Kawai M."/>
            <person name="Futagami T."/>
            <person name="Toyoda A."/>
            <person name="Takaki Y."/>
            <person name="Nishi S."/>
            <person name="Hori S."/>
            <person name="Arai W."/>
            <person name="Tsubouchi T."/>
            <person name="Morono Y."/>
            <person name="Uchiyama I."/>
            <person name="Ito T."/>
            <person name="Fujiyama A."/>
            <person name="Inagaki F."/>
            <person name="Takami H."/>
        </authorList>
    </citation>
    <scope>NUCLEOTIDE SEQUENCE</scope>
    <source>
        <strain evidence="2">Expedition CK06-06</strain>
    </source>
</reference>
<accession>X0RJ98</accession>
<gene>
    <name evidence="2" type="ORF">S01H1_14866</name>
</gene>
<comment type="caution">
    <text evidence="2">The sequence shown here is derived from an EMBL/GenBank/DDBJ whole genome shotgun (WGS) entry which is preliminary data.</text>
</comment>
<dbReference type="Gene3D" id="1.10.30.50">
    <property type="match status" value="1"/>
</dbReference>
<sequence>YDAIKDWCGQMPAVVRLLSYVSLDVKTVKFSRINVFGRDKFTCQYCDGKPGTASLTYDHVLPKSRGGKTCWNNIATCCIECNWKKSDRTPEEAGMVLLHKPYTPNRLPLMRRLVMSVPNSPDEWRDFLYWSTELENE</sequence>
<dbReference type="PANTHER" id="PTHR33877">
    <property type="entry name" value="SLL1193 PROTEIN"/>
    <property type="match status" value="1"/>
</dbReference>
<name>X0RJ98_9ZZZZ</name>
<dbReference type="InterPro" id="IPR052892">
    <property type="entry name" value="NA-targeting_endonuclease"/>
</dbReference>
<dbReference type="EMBL" id="BARS01007749">
    <property type="protein sequence ID" value="GAF68914.1"/>
    <property type="molecule type" value="Genomic_DNA"/>
</dbReference>
<evidence type="ECO:0000259" key="1">
    <source>
        <dbReference type="SMART" id="SM00507"/>
    </source>
</evidence>
<protein>
    <recommendedName>
        <fullName evidence="1">HNH nuclease domain-containing protein</fullName>
    </recommendedName>
</protein>